<dbReference type="Proteomes" id="UP001349994">
    <property type="component" value="Unassembled WGS sequence"/>
</dbReference>
<dbReference type="RefSeq" id="WP_326424081.1">
    <property type="nucleotide sequence ID" value="NZ_JAYMFF010000002.1"/>
</dbReference>
<keyword evidence="2" id="KW-1185">Reference proteome</keyword>
<gene>
    <name evidence="1" type="ORF">VIN30_02565</name>
</gene>
<organism evidence="1 2">
    <name type="scientific">Adlercreutzia wanghongyangiae</name>
    <dbReference type="NCBI Taxonomy" id="3111451"/>
    <lineage>
        <taxon>Bacteria</taxon>
        <taxon>Bacillati</taxon>
        <taxon>Actinomycetota</taxon>
        <taxon>Coriobacteriia</taxon>
        <taxon>Eggerthellales</taxon>
        <taxon>Eggerthellaceae</taxon>
        <taxon>Adlercreutzia</taxon>
    </lineage>
</organism>
<name>A0ABU6IFW6_9ACTN</name>
<sequence length="118" mass="13275">MALSQMNIRIDNQVRIEGNLALESVGLTPARAVRGLWDFAARNRNNPVRIQRALRFLGQQAAEDDEISARARAIEDGWRLADEGLASLGLSPERAKPLPLNELKEQAYRERWEAKGLL</sequence>
<protein>
    <submittedName>
        <fullName evidence="1">Uncharacterized protein</fullName>
    </submittedName>
</protein>
<dbReference type="Gene3D" id="1.10.1220.10">
    <property type="entry name" value="Met repressor-like"/>
    <property type="match status" value="1"/>
</dbReference>
<evidence type="ECO:0000313" key="1">
    <source>
        <dbReference type="EMBL" id="MEC4175330.1"/>
    </source>
</evidence>
<accession>A0ABU6IFW6</accession>
<dbReference type="InterPro" id="IPR013321">
    <property type="entry name" value="Arc_rbn_hlx_hlx"/>
</dbReference>
<proteinExistence type="predicted"/>
<comment type="caution">
    <text evidence="1">The sequence shown here is derived from an EMBL/GenBank/DDBJ whole genome shotgun (WGS) entry which is preliminary data.</text>
</comment>
<evidence type="ECO:0000313" key="2">
    <source>
        <dbReference type="Proteomes" id="UP001349994"/>
    </source>
</evidence>
<dbReference type="EMBL" id="JAYMFF010000002">
    <property type="protein sequence ID" value="MEC4175330.1"/>
    <property type="molecule type" value="Genomic_DNA"/>
</dbReference>
<reference evidence="1 2" key="1">
    <citation type="submission" date="2024-01" db="EMBL/GenBank/DDBJ databases">
        <title>novel species in genus Adlercreutzia.</title>
        <authorList>
            <person name="Liu X."/>
        </authorList>
    </citation>
    <scope>NUCLEOTIDE SEQUENCE [LARGE SCALE GENOMIC DNA]</scope>
    <source>
        <strain evidence="1 2">R7</strain>
    </source>
</reference>